<evidence type="ECO:0000259" key="11">
    <source>
        <dbReference type="Pfam" id="PF05193"/>
    </source>
</evidence>
<gene>
    <name evidence="12" type="ORF">AAAT34_05085</name>
</gene>
<evidence type="ECO:0000259" key="10">
    <source>
        <dbReference type="Pfam" id="PF00675"/>
    </source>
</evidence>
<dbReference type="InterPro" id="IPR050626">
    <property type="entry name" value="Peptidase_M16"/>
</dbReference>
<evidence type="ECO:0000256" key="2">
    <source>
        <dbReference type="ARBA" id="ARBA00007261"/>
    </source>
</evidence>
<dbReference type="SUPFAM" id="SSF63411">
    <property type="entry name" value="LuxS/MPP-like metallohydrolase"/>
    <property type="match status" value="4"/>
</dbReference>
<comment type="similarity">
    <text evidence="2 8">Belongs to the peptidase M16 family.</text>
</comment>
<keyword evidence="13" id="KW-1185">Reference proteome</keyword>
<dbReference type="PANTHER" id="PTHR43690:SF17">
    <property type="entry name" value="PROTEIN YHJJ"/>
    <property type="match status" value="1"/>
</dbReference>
<feature type="chain" id="PRO_5046435670" evidence="9">
    <location>
        <begin position="21"/>
        <end position="967"/>
    </location>
</feature>
<organism evidence="12 13">
    <name type="scientific">Hallella faecis</name>
    <dbReference type="NCBI Taxonomy" id="2841596"/>
    <lineage>
        <taxon>Bacteria</taxon>
        <taxon>Pseudomonadati</taxon>
        <taxon>Bacteroidota</taxon>
        <taxon>Bacteroidia</taxon>
        <taxon>Bacteroidales</taxon>
        <taxon>Prevotellaceae</taxon>
        <taxon>Hallella</taxon>
    </lineage>
</organism>
<reference evidence="12 13" key="1">
    <citation type="submission" date="2024-04" db="EMBL/GenBank/DDBJ databases">
        <title>Human intestinal bacterial collection.</title>
        <authorList>
            <person name="Pauvert C."/>
            <person name="Hitch T.C.A."/>
            <person name="Clavel T."/>
        </authorList>
    </citation>
    <scope>NUCLEOTIDE SEQUENCE [LARGE SCALE GENOMIC DNA]</scope>
    <source>
        <strain evidence="12 13">CLA-AA-H145</strain>
    </source>
</reference>
<comment type="caution">
    <text evidence="12">The sequence shown here is derived from an EMBL/GenBank/DDBJ whole genome shotgun (WGS) entry which is preliminary data.</text>
</comment>
<keyword evidence="3" id="KW-0645">Protease</keyword>
<keyword evidence="9" id="KW-0732">Signal</keyword>
<evidence type="ECO:0000256" key="7">
    <source>
        <dbReference type="ARBA" id="ARBA00023049"/>
    </source>
</evidence>
<evidence type="ECO:0000313" key="12">
    <source>
        <dbReference type="EMBL" id="MEQ2486430.1"/>
    </source>
</evidence>
<evidence type="ECO:0000256" key="5">
    <source>
        <dbReference type="ARBA" id="ARBA00022801"/>
    </source>
</evidence>
<accession>A0ABV1FPY4</accession>
<evidence type="ECO:0000256" key="6">
    <source>
        <dbReference type="ARBA" id="ARBA00022833"/>
    </source>
</evidence>
<evidence type="ECO:0000256" key="3">
    <source>
        <dbReference type="ARBA" id="ARBA00022670"/>
    </source>
</evidence>
<dbReference type="EMBL" id="JBBNFP010000013">
    <property type="protein sequence ID" value="MEQ2486430.1"/>
    <property type="molecule type" value="Genomic_DNA"/>
</dbReference>
<dbReference type="Pfam" id="PF05193">
    <property type="entry name" value="Peptidase_M16_C"/>
    <property type="match status" value="2"/>
</dbReference>
<dbReference type="PROSITE" id="PS00143">
    <property type="entry name" value="INSULINASE"/>
    <property type="match status" value="1"/>
</dbReference>
<dbReference type="RefSeq" id="WP_215760141.1">
    <property type="nucleotide sequence ID" value="NZ_JAHKBE010000031.1"/>
</dbReference>
<evidence type="ECO:0000256" key="8">
    <source>
        <dbReference type="RuleBase" id="RU004447"/>
    </source>
</evidence>
<dbReference type="PANTHER" id="PTHR43690">
    <property type="entry name" value="NARDILYSIN"/>
    <property type="match status" value="1"/>
</dbReference>
<dbReference type="InterPro" id="IPR007863">
    <property type="entry name" value="Peptidase_M16_C"/>
</dbReference>
<dbReference type="InterPro" id="IPR011249">
    <property type="entry name" value="Metalloenz_LuxS/M16"/>
</dbReference>
<keyword evidence="4" id="KW-0479">Metal-binding</keyword>
<keyword evidence="7" id="KW-0482">Metalloprotease</keyword>
<evidence type="ECO:0000256" key="4">
    <source>
        <dbReference type="ARBA" id="ARBA00022723"/>
    </source>
</evidence>
<dbReference type="Proteomes" id="UP001487296">
    <property type="component" value="Unassembled WGS sequence"/>
</dbReference>
<dbReference type="InterPro" id="IPR001431">
    <property type="entry name" value="Pept_M16_Zn_BS"/>
</dbReference>
<keyword evidence="6" id="KW-0862">Zinc</keyword>
<evidence type="ECO:0000256" key="1">
    <source>
        <dbReference type="ARBA" id="ARBA00001947"/>
    </source>
</evidence>
<feature type="domain" description="Peptidase M16 C-terminal" evidence="11">
    <location>
        <begin position="253"/>
        <end position="423"/>
    </location>
</feature>
<evidence type="ECO:0000256" key="9">
    <source>
        <dbReference type="SAM" id="SignalP"/>
    </source>
</evidence>
<comment type="cofactor">
    <cofactor evidence="1">
        <name>Zn(2+)</name>
        <dbReference type="ChEBI" id="CHEBI:29105"/>
    </cofactor>
</comment>
<feature type="signal peptide" evidence="9">
    <location>
        <begin position="1"/>
        <end position="20"/>
    </location>
</feature>
<dbReference type="Gene3D" id="3.30.830.10">
    <property type="entry name" value="Metalloenzyme, LuxS/M16 peptidase-like"/>
    <property type="match status" value="4"/>
</dbReference>
<feature type="domain" description="Peptidase M16 N-terminal" evidence="10">
    <location>
        <begin position="51"/>
        <end position="100"/>
    </location>
</feature>
<name>A0ABV1FPY4_9BACT</name>
<dbReference type="InterPro" id="IPR011765">
    <property type="entry name" value="Pept_M16_N"/>
</dbReference>
<proteinExistence type="inferred from homology"/>
<keyword evidence="5" id="KW-0378">Hydrolase</keyword>
<feature type="domain" description="Peptidase M16 C-terminal" evidence="11">
    <location>
        <begin position="721"/>
        <end position="872"/>
    </location>
</feature>
<sequence length="967" mass="109363">MRLRSFLAAVALLFTTSAVAQQYKYATVPGDPMQTRIYTLDNGLKVYLSVNKEKPRLQTYIAVRTGSRNDPAETTGLAHYLEHLMFKGSTHFGSSDVVAEAPLLDSIQNRFEAYRRLTDKAARKKAYHEIDSISQLAAKYNIPNEYDKLMASIGAEGTNAYTSNDVTCYVEDIPSNEIDTWAKIESDRFKNMVIRGFHTELEAVYEEFNIGLAKDNNKEWNALAAKLFPGHPYGTQTTIGTQEHLKNPSILNIKNYYNRYYVPNNVAICMAGDFDPDKVVAIIDKYFGDWKKNDQLSRPEYAPVRDLTAPVDTTVVGLEAENLMMGWKAQGAASYQADTLDVITNMLSNGKAGIFDLNLNAPMKVQAAQAGYMGMADYGQFILIGMPKQGQSLEEVRKLMLAEIDKLKKGQFADNLLSAVVNNMKLDYYRSLQDNSSRADKFVDAFINGKKWSDEVNRLDRISKMTRQQIVDFANRFFLDNYVTVFKRQGNDTTIHKIEKPSITPIPTNNDKRSQFLQEVVNLKADPIQPSFVDYKKDLTKAVTKKGVEVLYKQNTEDELFTLAFHYPFGTKSDNRYEIAAGYLDYVGTAKLSNQKLNQLFYDLACSYKVNVGGDAIDIVLTGLNSSMPKALRLLETVLNEAKANKATWNQFVELLLKSRADAKSNQGANFSALRYYGMYGKYNAYTNQMSEKELRAANPQTLLNLLRDLKTKKHTLLYYGPTKEADLDALVSKVHLTPKTLAPAPAAKEYTALRTTDNEVWIAPYDAKNIYLMMLHNEGAKWNADKAAIEALFNEYFGGGMNAIVFQELREARGLAYSASASYSRPARPQDDEMFFTYIITQNDKMMDCVNEFLNLLNNTPEREANFKLAQQALIKSLATARTTKFGVLASYLRAQKMGLDYDLNQKIYETLPKLQLKDVMNFAKENIANKNYRYLILGDEKNLDMKALEKIATVKRFTTNEIFGE</sequence>
<dbReference type="Pfam" id="PF00675">
    <property type="entry name" value="Peptidase_M16"/>
    <property type="match status" value="1"/>
</dbReference>
<protein>
    <submittedName>
        <fullName evidence="12">Insulinase family protein</fullName>
    </submittedName>
</protein>
<evidence type="ECO:0000313" key="13">
    <source>
        <dbReference type="Proteomes" id="UP001487296"/>
    </source>
</evidence>